<dbReference type="GO" id="GO:0003906">
    <property type="term" value="F:DNA-(apurinic or apyrimidinic site) endonuclease activity"/>
    <property type="evidence" value="ECO:0007669"/>
    <property type="project" value="InterPro"/>
</dbReference>
<evidence type="ECO:0000256" key="5">
    <source>
        <dbReference type="ARBA" id="ARBA00022771"/>
    </source>
</evidence>
<comment type="caution">
    <text evidence="15">The sequence shown here is derived from an EMBL/GenBank/DDBJ whole genome shotgun (WGS) entry which is preliminary data.</text>
</comment>
<dbReference type="GO" id="GO:0008270">
    <property type="term" value="F:zinc ion binding"/>
    <property type="evidence" value="ECO:0007669"/>
    <property type="project" value="UniProtKB-KW"/>
</dbReference>
<dbReference type="SUPFAM" id="SSF57716">
    <property type="entry name" value="Glucocorticoid receptor-like (DNA-binding domain)"/>
    <property type="match status" value="1"/>
</dbReference>
<dbReference type="PROSITE" id="PS51066">
    <property type="entry name" value="ZF_FPG_2"/>
    <property type="match status" value="1"/>
</dbReference>
<dbReference type="CDD" id="cd08975">
    <property type="entry name" value="BaFpgNei_N_3"/>
    <property type="match status" value="1"/>
</dbReference>
<sequence>MGETERPAMRRPFTTREGNIMLEYPEIAVISRQLQKETAGKMVTAVLPPMKPHKFCWFNGDPAGYEAQLTGSRITAAEGFGIFVELVFDNGRRLCFNDGVNVRLTGGEKPPAACQLLIRLDDGTALAFTVAMYGGIYLHDGSYGDEYYVKSRAAEPPLSKAFAARYEKALGEAGPKLTAKAFLATEQRFPGIGNGVLQDILFRANIHPRRRLESMSGDEKAGLLAAVTSVLGEMETAGGRDTEKDIYGQPGGYRTIMSKNGMKSGCPACGGPIVKAAYLGGSVYYCPACQPEKPEA</sequence>
<dbReference type="InterPro" id="IPR010979">
    <property type="entry name" value="Ribosomal_uS13-like_H2TH"/>
</dbReference>
<evidence type="ECO:0000256" key="12">
    <source>
        <dbReference type="ARBA" id="ARBA00023295"/>
    </source>
</evidence>
<dbReference type="Pfam" id="PF01149">
    <property type="entry name" value="Fapy_DNA_glyco"/>
    <property type="match status" value="1"/>
</dbReference>
<reference evidence="15 16" key="1">
    <citation type="submission" date="2009-01" db="EMBL/GenBank/DDBJ databases">
        <authorList>
            <person name="Fulton L."/>
            <person name="Clifton S."/>
            <person name="Fulton B."/>
            <person name="Xu J."/>
            <person name="Minx P."/>
            <person name="Pepin K.H."/>
            <person name="Johnson M."/>
            <person name="Bhonagiri V."/>
            <person name="Nash W.E."/>
            <person name="Mardis E.R."/>
            <person name="Wilson R.K."/>
        </authorList>
    </citation>
    <scope>NUCLEOTIDE SEQUENCE [LARGE SCALE GENOMIC DNA]</scope>
    <source>
        <strain evidence="15 16">DSM 15981</strain>
    </source>
</reference>
<keyword evidence="3" id="KW-0479">Metal-binding</keyword>
<evidence type="ECO:0000256" key="4">
    <source>
        <dbReference type="ARBA" id="ARBA00022763"/>
    </source>
</evidence>
<evidence type="ECO:0000256" key="3">
    <source>
        <dbReference type="ARBA" id="ARBA00022723"/>
    </source>
</evidence>
<accession>C0CZ10</accession>
<keyword evidence="11" id="KW-0511">Multifunctional enzyme</keyword>
<evidence type="ECO:0000256" key="2">
    <source>
        <dbReference type="ARBA" id="ARBA00009409"/>
    </source>
</evidence>
<dbReference type="Gene3D" id="1.10.8.50">
    <property type="match status" value="1"/>
</dbReference>
<comment type="catalytic activity">
    <reaction evidence="1">
        <text>Hydrolysis of DNA containing ring-opened 7-methylguanine residues, releasing 2,6-diamino-4-hydroxy-5-(N-methyl)formamidopyrimidine.</text>
        <dbReference type="EC" id="3.2.2.23"/>
    </reaction>
</comment>
<dbReference type="GO" id="GO:0003684">
    <property type="term" value="F:damaged DNA binding"/>
    <property type="evidence" value="ECO:0007669"/>
    <property type="project" value="InterPro"/>
</dbReference>
<evidence type="ECO:0000313" key="15">
    <source>
        <dbReference type="EMBL" id="EEG55678.1"/>
    </source>
</evidence>
<keyword evidence="7" id="KW-0862">Zinc</keyword>
<name>C0CZ10_9FIRM</name>
<dbReference type="GO" id="GO:0016829">
    <property type="term" value="F:lyase activity"/>
    <property type="evidence" value="ECO:0007669"/>
    <property type="project" value="UniProtKB-KW"/>
</dbReference>
<dbReference type="HOGENOM" id="CLU_068228_0_0_9"/>
<evidence type="ECO:0000259" key="14">
    <source>
        <dbReference type="PROSITE" id="PS51066"/>
    </source>
</evidence>
<dbReference type="SUPFAM" id="SSF46946">
    <property type="entry name" value="S13-like H2TH domain"/>
    <property type="match status" value="1"/>
</dbReference>
<keyword evidence="5 13" id="KW-0863">Zinc-finger</keyword>
<dbReference type="EMBL" id="ACCJ01000132">
    <property type="protein sequence ID" value="EEG55678.1"/>
    <property type="molecule type" value="Genomic_DNA"/>
</dbReference>
<dbReference type="AlphaFoldDB" id="C0CZ10"/>
<evidence type="ECO:0000256" key="8">
    <source>
        <dbReference type="ARBA" id="ARBA00023125"/>
    </source>
</evidence>
<comment type="similarity">
    <text evidence="2">Belongs to the FPG family.</text>
</comment>
<dbReference type="PANTHER" id="PTHR22993">
    <property type="entry name" value="FORMAMIDOPYRIMIDINE-DNA GLYCOSYLASE"/>
    <property type="match status" value="1"/>
</dbReference>
<dbReference type="GO" id="GO:0034039">
    <property type="term" value="F:8-oxo-7,8-dihydroguanine DNA N-glycosylase activity"/>
    <property type="evidence" value="ECO:0007669"/>
    <property type="project" value="TreeGrafter"/>
</dbReference>
<keyword evidence="8" id="KW-0238">DNA-binding</keyword>
<protein>
    <recommendedName>
        <fullName evidence="14">FPG-type domain-containing protein</fullName>
    </recommendedName>
</protein>
<gene>
    <name evidence="15" type="ORF">CLOSTASPAR_02237</name>
</gene>
<evidence type="ECO:0000256" key="11">
    <source>
        <dbReference type="ARBA" id="ARBA00023268"/>
    </source>
</evidence>
<evidence type="ECO:0000313" key="16">
    <source>
        <dbReference type="Proteomes" id="UP000004756"/>
    </source>
</evidence>
<dbReference type="InterPro" id="IPR015886">
    <property type="entry name" value="H2TH_FPG"/>
</dbReference>
<evidence type="ECO:0000256" key="9">
    <source>
        <dbReference type="ARBA" id="ARBA00023204"/>
    </source>
</evidence>
<proteinExistence type="inferred from homology"/>
<feature type="domain" description="FPG-type" evidence="14">
    <location>
        <begin position="245"/>
        <end position="291"/>
    </location>
</feature>
<dbReference type="PANTHER" id="PTHR22993:SF9">
    <property type="entry name" value="FORMAMIDOPYRIMIDINE-DNA GLYCOSYLASE"/>
    <property type="match status" value="1"/>
</dbReference>
<dbReference type="SMART" id="SM01232">
    <property type="entry name" value="H2TH"/>
    <property type="match status" value="1"/>
</dbReference>
<dbReference type="InterPro" id="IPR000214">
    <property type="entry name" value="Znf_DNA_glyclase/AP_lyase"/>
</dbReference>
<evidence type="ECO:0000256" key="1">
    <source>
        <dbReference type="ARBA" id="ARBA00001668"/>
    </source>
</evidence>
<reference evidence="15 16" key="2">
    <citation type="submission" date="2009-02" db="EMBL/GenBank/DDBJ databases">
        <title>Draft genome sequence of Clostridium asparagiforme (DSM 15981).</title>
        <authorList>
            <person name="Sudarsanam P."/>
            <person name="Ley R."/>
            <person name="Guruge J."/>
            <person name="Turnbaugh P.J."/>
            <person name="Mahowald M."/>
            <person name="Liep D."/>
            <person name="Gordon J."/>
        </authorList>
    </citation>
    <scope>NUCLEOTIDE SEQUENCE [LARGE SCALE GENOMIC DNA]</scope>
    <source>
        <strain evidence="15 16">DSM 15981</strain>
    </source>
</reference>
<keyword evidence="16" id="KW-1185">Reference proteome</keyword>
<evidence type="ECO:0000256" key="6">
    <source>
        <dbReference type="ARBA" id="ARBA00022801"/>
    </source>
</evidence>
<dbReference type="SUPFAM" id="SSF81624">
    <property type="entry name" value="N-terminal domain of MutM-like DNA repair proteins"/>
    <property type="match status" value="1"/>
</dbReference>
<evidence type="ECO:0000256" key="10">
    <source>
        <dbReference type="ARBA" id="ARBA00023239"/>
    </source>
</evidence>
<keyword evidence="9" id="KW-0234">DNA repair</keyword>
<keyword evidence="6" id="KW-0378">Hydrolase</keyword>
<dbReference type="Gene3D" id="3.20.190.10">
    <property type="entry name" value="MutM-like, N-terminal"/>
    <property type="match status" value="1"/>
</dbReference>
<organism evidence="15 16">
    <name type="scientific">[Clostridium] asparagiforme DSM 15981</name>
    <dbReference type="NCBI Taxonomy" id="518636"/>
    <lineage>
        <taxon>Bacteria</taxon>
        <taxon>Bacillati</taxon>
        <taxon>Bacillota</taxon>
        <taxon>Clostridia</taxon>
        <taxon>Lachnospirales</taxon>
        <taxon>Lachnospiraceae</taxon>
        <taxon>Enterocloster</taxon>
    </lineage>
</organism>
<dbReference type="InterPro" id="IPR012319">
    <property type="entry name" value="FPG_cat"/>
</dbReference>
<keyword evidence="10" id="KW-0456">Lyase</keyword>
<keyword evidence="12" id="KW-0326">Glycosidase</keyword>
<dbReference type="GO" id="GO:0006284">
    <property type="term" value="P:base-excision repair"/>
    <property type="evidence" value="ECO:0007669"/>
    <property type="project" value="InterPro"/>
</dbReference>
<dbReference type="Proteomes" id="UP000004756">
    <property type="component" value="Unassembled WGS sequence"/>
</dbReference>
<evidence type="ECO:0000256" key="7">
    <source>
        <dbReference type="ARBA" id="ARBA00022833"/>
    </source>
</evidence>
<keyword evidence="4" id="KW-0227">DNA damage</keyword>
<evidence type="ECO:0000256" key="13">
    <source>
        <dbReference type="PROSITE-ProRule" id="PRU00391"/>
    </source>
</evidence>
<dbReference type="InterPro" id="IPR035937">
    <property type="entry name" value="FPG_N"/>
</dbReference>